<evidence type="ECO:0000256" key="6">
    <source>
        <dbReference type="SAM" id="Coils"/>
    </source>
</evidence>
<keyword evidence="3" id="KW-0238">DNA-binding</keyword>
<keyword evidence="5" id="KW-0539">Nucleus</keyword>
<accession>A0AAV3P3K7</accession>
<evidence type="ECO:0000256" key="7">
    <source>
        <dbReference type="SAM" id="MobiDB-lite"/>
    </source>
</evidence>
<sequence length="330" mass="37043">MDSYPQQHQSNQPQQMTSGLTRNRSAPSSFFTSILSNDGFGGDDVNHLINSKGSGQDFFSRFTWNNTDSINFSNVEQSSSYNNLGVQVKIETEVQQRKDFTSVTHIYQNQSQNQQFSDNIKPPQISEMNSSSSNLVASIKAGGNSNLIRHSSSPAGHFNQLDFDNEFGGINGMGNLGMVNSWDDSTLISEEFLKELRDDDPKLFSNINESNNQSNEGRNRPPKRLAHHLSLPANSTEFSSALENLSEDSSVLCKLRAKRGCATHPRSIAERVRRSKISERMRKLQELVPNMDKQTNTSDMLDFAVDYIKDLERQLKGLQEKQAKCTCNCN</sequence>
<evidence type="ECO:0000313" key="10">
    <source>
        <dbReference type="Proteomes" id="UP001454036"/>
    </source>
</evidence>
<feature type="coiled-coil region" evidence="6">
    <location>
        <begin position="301"/>
        <end position="328"/>
    </location>
</feature>
<dbReference type="PROSITE" id="PS50888">
    <property type="entry name" value="BHLH"/>
    <property type="match status" value="1"/>
</dbReference>
<dbReference type="GO" id="GO:0005634">
    <property type="term" value="C:nucleus"/>
    <property type="evidence" value="ECO:0007669"/>
    <property type="project" value="UniProtKB-SubCell"/>
</dbReference>
<feature type="region of interest" description="Disordered" evidence="7">
    <location>
        <begin position="203"/>
        <end position="224"/>
    </location>
</feature>
<dbReference type="SMART" id="SM00353">
    <property type="entry name" value="HLH"/>
    <property type="match status" value="1"/>
</dbReference>
<dbReference type="GO" id="GO:0046983">
    <property type="term" value="F:protein dimerization activity"/>
    <property type="evidence" value="ECO:0007669"/>
    <property type="project" value="InterPro"/>
</dbReference>
<proteinExistence type="predicted"/>
<dbReference type="FunFam" id="4.10.280.10:FF:000021">
    <property type="entry name" value="Transcription factor bHLH130 family"/>
    <property type="match status" value="1"/>
</dbReference>
<feature type="domain" description="BHLH" evidence="8">
    <location>
        <begin position="261"/>
        <end position="311"/>
    </location>
</feature>
<dbReference type="InterPro" id="IPR011598">
    <property type="entry name" value="bHLH_dom"/>
</dbReference>
<evidence type="ECO:0000256" key="3">
    <source>
        <dbReference type="ARBA" id="ARBA00023125"/>
    </source>
</evidence>
<keyword evidence="6" id="KW-0175">Coiled coil</keyword>
<dbReference type="AlphaFoldDB" id="A0AAV3P3K7"/>
<protein>
    <submittedName>
        <fullName evidence="9">Basic helix-loop-helix transcription factor</fullName>
    </submittedName>
</protein>
<dbReference type="Proteomes" id="UP001454036">
    <property type="component" value="Unassembled WGS sequence"/>
</dbReference>
<dbReference type="SUPFAM" id="SSF47459">
    <property type="entry name" value="HLH, helix-loop-helix DNA-binding domain"/>
    <property type="match status" value="1"/>
</dbReference>
<dbReference type="GO" id="GO:0000978">
    <property type="term" value="F:RNA polymerase II cis-regulatory region sequence-specific DNA binding"/>
    <property type="evidence" value="ECO:0007669"/>
    <property type="project" value="TreeGrafter"/>
</dbReference>
<dbReference type="PANTHER" id="PTHR16223">
    <property type="entry name" value="TRANSCRIPTION FACTOR BHLH83-RELATED"/>
    <property type="match status" value="1"/>
</dbReference>
<evidence type="ECO:0000313" key="9">
    <source>
        <dbReference type="EMBL" id="GAA0144633.1"/>
    </source>
</evidence>
<feature type="compositionally biased region" description="Low complexity" evidence="7">
    <location>
        <begin position="205"/>
        <end position="216"/>
    </location>
</feature>
<feature type="compositionally biased region" description="Polar residues" evidence="7">
    <location>
        <begin position="16"/>
        <end position="25"/>
    </location>
</feature>
<evidence type="ECO:0000256" key="1">
    <source>
        <dbReference type="ARBA" id="ARBA00004123"/>
    </source>
</evidence>
<feature type="region of interest" description="Disordered" evidence="7">
    <location>
        <begin position="1"/>
        <end position="25"/>
    </location>
</feature>
<dbReference type="Pfam" id="PF00010">
    <property type="entry name" value="HLH"/>
    <property type="match status" value="1"/>
</dbReference>
<evidence type="ECO:0000256" key="5">
    <source>
        <dbReference type="ARBA" id="ARBA00023242"/>
    </source>
</evidence>
<dbReference type="InterPro" id="IPR036638">
    <property type="entry name" value="HLH_DNA-bd_sf"/>
</dbReference>
<comment type="subcellular location">
    <subcellularLocation>
        <location evidence="1">Nucleus</location>
    </subcellularLocation>
</comment>
<keyword evidence="2" id="KW-0805">Transcription regulation</keyword>
<organism evidence="9 10">
    <name type="scientific">Lithospermum erythrorhizon</name>
    <name type="common">Purple gromwell</name>
    <name type="synonym">Lithospermum officinale var. erythrorhizon</name>
    <dbReference type="NCBI Taxonomy" id="34254"/>
    <lineage>
        <taxon>Eukaryota</taxon>
        <taxon>Viridiplantae</taxon>
        <taxon>Streptophyta</taxon>
        <taxon>Embryophyta</taxon>
        <taxon>Tracheophyta</taxon>
        <taxon>Spermatophyta</taxon>
        <taxon>Magnoliopsida</taxon>
        <taxon>eudicotyledons</taxon>
        <taxon>Gunneridae</taxon>
        <taxon>Pentapetalae</taxon>
        <taxon>asterids</taxon>
        <taxon>lamiids</taxon>
        <taxon>Boraginales</taxon>
        <taxon>Boraginaceae</taxon>
        <taxon>Boraginoideae</taxon>
        <taxon>Lithospermeae</taxon>
        <taxon>Lithospermum</taxon>
    </lineage>
</organism>
<dbReference type="PANTHER" id="PTHR16223:SF349">
    <property type="entry name" value="OS09G0487900 PROTEIN"/>
    <property type="match status" value="1"/>
</dbReference>
<dbReference type="Gene3D" id="4.10.280.10">
    <property type="entry name" value="Helix-loop-helix DNA-binding domain"/>
    <property type="match status" value="1"/>
</dbReference>
<evidence type="ECO:0000256" key="4">
    <source>
        <dbReference type="ARBA" id="ARBA00023163"/>
    </source>
</evidence>
<dbReference type="InterPro" id="IPR045843">
    <property type="entry name" value="IND-like"/>
</dbReference>
<comment type="caution">
    <text evidence="9">The sequence shown here is derived from an EMBL/GenBank/DDBJ whole genome shotgun (WGS) entry which is preliminary data.</text>
</comment>
<evidence type="ECO:0000259" key="8">
    <source>
        <dbReference type="PROSITE" id="PS50888"/>
    </source>
</evidence>
<keyword evidence="4" id="KW-0804">Transcription</keyword>
<name>A0AAV3P3K7_LITER</name>
<dbReference type="EMBL" id="BAABME010016133">
    <property type="protein sequence ID" value="GAA0144633.1"/>
    <property type="molecule type" value="Genomic_DNA"/>
</dbReference>
<keyword evidence="10" id="KW-1185">Reference proteome</keyword>
<dbReference type="GO" id="GO:0000981">
    <property type="term" value="F:DNA-binding transcription factor activity, RNA polymerase II-specific"/>
    <property type="evidence" value="ECO:0007669"/>
    <property type="project" value="TreeGrafter"/>
</dbReference>
<gene>
    <name evidence="9" type="ORF">LIER_35978</name>
</gene>
<reference evidence="9 10" key="1">
    <citation type="submission" date="2024-01" db="EMBL/GenBank/DDBJ databases">
        <title>The complete chloroplast genome sequence of Lithospermum erythrorhizon: insights into the phylogenetic relationship among Boraginaceae species and the maternal lineages of purple gromwells.</title>
        <authorList>
            <person name="Okada T."/>
            <person name="Watanabe K."/>
        </authorList>
    </citation>
    <scope>NUCLEOTIDE SEQUENCE [LARGE SCALE GENOMIC DNA]</scope>
</reference>
<evidence type="ECO:0000256" key="2">
    <source>
        <dbReference type="ARBA" id="ARBA00023015"/>
    </source>
</evidence>
<feature type="compositionally biased region" description="Low complexity" evidence="7">
    <location>
        <begin position="1"/>
        <end position="15"/>
    </location>
</feature>